<dbReference type="EMBL" id="NIBG01000026">
    <property type="protein sequence ID" value="PAB57390.1"/>
    <property type="molecule type" value="Genomic_DNA"/>
</dbReference>
<name>A0A267MF09_9FIRM</name>
<dbReference type="OrthoDB" id="1957200at2"/>
<keyword evidence="3" id="KW-1185">Reference proteome</keyword>
<organism evidence="2 3">
    <name type="scientific">Anaeromicrobium sediminis</name>
    <dbReference type="NCBI Taxonomy" id="1478221"/>
    <lineage>
        <taxon>Bacteria</taxon>
        <taxon>Bacillati</taxon>
        <taxon>Bacillota</taxon>
        <taxon>Clostridia</taxon>
        <taxon>Peptostreptococcales</taxon>
        <taxon>Thermotaleaceae</taxon>
        <taxon>Anaeromicrobium</taxon>
    </lineage>
</organism>
<keyword evidence="1" id="KW-1133">Transmembrane helix</keyword>
<feature type="transmembrane region" description="Helical" evidence="1">
    <location>
        <begin position="15"/>
        <end position="35"/>
    </location>
</feature>
<sequence length="132" mass="15106">MNLLNKIRAIPKKKIVIVVSIIFIITILILAYKIFIYGHYVSTKVIWAKPTRVADNELIVKGNISDSASGYSGYKYEIVNENLYLKLRYSIANKVNPSGSFQIDIVDNDLKDVKKIFLQGGQSEDIKLIWRR</sequence>
<protein>
    <submittedName>
        <fullName evidence="2">Uncharacterized protein</fullName>
    </submittedName>
</protein>
<reference evidence="2 3" key="1">
    <citation type="submission" date="2017-06" db="EMBL/GenBank/DDBJ databases">
        <title>Draft genome sequence of anaerobic fermentative bacterium Anaeromicrobium sediminis DY2726D isolated from West Pacific Ocean sediments.</title>
        <authorList>
            <person name="Zeng X."/>
        </authorList>
    </citation>
    <scope>NUCLEOTIDE SEQUENCE [LARGE SCALE GENOMIC DNA]</scope>
    <source>
        <strain evidence="2 3">DY2726D</strain>
    </source>
</reference>
<accession>A0A267MF09</accession>
<proteinExistence type="predicted"/>
<evidence type="ECO:0000313" key="2">
    <source>
        <dbReference type="EMBL" id="PAB57390.1"/>
    </source>
</evidence>
<evidence type="ECO:0000313" key="3">
    <source>
        <dbReference type="Proteomes" id="UP000216024"/>
    </source>
</evidence>
<dbReference type="Proteomes" id="UP000216024">
    <property type="component" value="Unassembled WGS sequence"/>
</dbReference>
<evidence type="ECO:0000256" key="1">
    <source>
        <dbReference type="SAM" id="Phobius"/>
    </source>
</evidence>
<comment type="caution">
    <text evidence="2">The sequence shown here is derived from an EMBL/GenBank/DDBJ whole genome shotgun (WGS) entry which is preliminary data.</text>
</comment>
<keyword evidence="1" id="KW-0472">Membrane</keyword>
<dbReference type="RefSeq" id="WP_095135353.1">
    <property type="nucleotide sequence ID" value="NZ_NIBG01000026.1"/>
</dbReference>
<keyword evidence="1" id="KW-0812">Transmembrane</keyword>
<gene>
    <name evidence="2" type="ORF">CCE28_19020</name>
</gene>
<dbReference type="AlphaFoldDB" id="A0A267MF09"/>